<keyword evidence="4" id="KW-0472">Membrane</keyword>
<evidence type="ECO:0000256" key="3">
    <source>
        <dbReference type="ARBA" id="ARBA00022989"/>
    </source>
</evidence>
<dbReference type="Proteomes" id="UP001432059">
    <property type="component" value="Chromosome"/>
</dbReference>
<protein>
    <recommendedName>
        <fullName evidence="5">Translocation and assembly module TamB C-terminal domain-containing protein</fullName>
    </recommendedName>
</protein>
<evidence type="ECO:0000256" key="1">
    <source>
        <dbReference type="ARBA" id="ARBA00004167"/>
    </source>
</evidence>
<evidence type="ECO:0000256" key="2">
    <source>
        <dbReference type="ARBA" id="ARBA00022692"/>
    </source>
</evidence>
<dbReference type="AlphaFoldDB" id="A0AAU0F526"/>
<comment type="subcellular location">
    <subcellularLocation>
        <location evidence="1">Membrane</location>
        <topology evidence="1">Single-pass membrane protein</topology>
    </subcellularLocation>
</comment>
<organism evidence="6 7">
    <name type="scientific">Bergeyella porcorum</name>
    <dbReference type="NCBI Taxonomy" id="1735111"/>
    <lineage>
        <taxon>Bacteria</taxon>
        <taxon>Pseudomonadati</taxon>
        <taxon>Bacteroidota</taxon>
        <taxon>Flavobacteriia</taxon>
        <taxon>Flavobacteriales</taxon>
        <taxon>Weeksellaceae</taxon>
        <taxon>Bergeyella</taxon>
    </lineage>
</organism>
<sequence length="60" mass="6774">MEKGAYEMSFSMIKRKFEVQKGSTITWTGEPMLAQLDMTAIYTTNAAPIDLLQNNSPQMN</sequence>
<evidence type="ECO:0000313" key="6">
    <source>
        <dbReference type="EMBL" id="WOC51888.1"/>
    </source>
</evidence>
<proteinExistence type="predicted"/>
<gene>
    <name evidence="6" type="ORF">BPO_1241</name>
</gene>
<keyword evidence="7" id="KW-1185">Reference proteome</keyword>
<dbReference type="InterPro" id="IPR007452">
    <property type="entry name" value="TamB_C"/>
</dbReference>
<dbReference type="Pfam" id="PF04357">
    <property type="entry name" value="TamB"/>
    <property type="match status" value="1"/>
</dbReference>
<dbReference type="GO" id="GO:0009306">
    <property type="term" value="P:protein secretion"/>
    <property type="evidence" value="ECO:0007669"/>
    <property type="project" value="InterPro"/>
</dbReference>
<dbReference type="EMBL" id="CP136426">
    <property type="protein sequence ID" value="WOC51888.1"/>
    <property type="molecule type" value="Genomic_DNA"/>
</dbReference>
<dbReference type="GO" id="GO:0005886">
    <property type="term" value="C:plasma membrane"/>
    <property type="evidence" value="ECO:0007669"/>
    <property type="project" value="InterPro"/>
</dbReference>
<name>A0AAU0F526_9FLAO</name>
<evidence type="ECO:0000313" key="7">
    <source>
        <dbReference type="Proteomes" id="UP001432059"/>
    </source>
</evidence>
<keyword evidence="2" id="KW-0812">Transmembrane</keyword>
<evidence type="ECO:0000259" key="5">
    <source>
        <dbReference type="Pfam" id="PF04357"/>
    </source>
</evidence>
<evidence type="ECO:0000256" key="4">
    <source>
        <dbReference type="ARBA" id="ARBA00023136"/>
    </source>
</evidence>
<keyword evidence="3" id="KW-1133">Transmembrane helix</keyword>
<feature type="domain" description="Translocation and assembly module TamB C-terminal" evidence="5">
    <location>
        <begin position="2"/>
        <end position="55"/>
    </location>
</feature>
<reference evidence="6" key="1">
    <citation type="submission" date="2023-10" db="EMBL/GenBank/DDBJ databases">
        <title>Characterization and whole genome sequencing of a novel strain of Bergeyella porcorum QD2021 isolated from pig.</title>
        <authorList>
            <person name="Liu G."/>
            <person name="Chen C."/>
            <person name="Han X."/>
        </authorList>
    </citation>
    <scope>NUCLEOTIDE SEQUENCE</scope>
    <source>
        <strain evidence="6">QD2021</strain>
    </source>
</reference>
<dbReference type="KEGG" id="bpor:BPO_1241"/>
<accession>A0AAU0F526</accession>